<evidence type="ECO:0000259" key="1">
    <source>
        <dbReference type="Pfam" id="PF13480"/>
    </source>
</evidence>
<reference evidence="2 3" key="1">
    <citation type="submission" date="2024-03" db="EMBL/GenBank/DDBJ databases">
        <title>Aquirufa genome sequencing.</title>
        <authorList>
            <person name="Pitt A."/>
            <person name="Hahn M.W."/>
        </authorList>
    </citation>
    <scope>NUCLEOTIDE SEQUENCE [LARGE SCALE GENOMIC DNA]</scope>
    <source>
        <strain evidence="2 3">OSTEICH-129V</strain>
    </source>
</reference>
<gene>
    <name evidence="2" type="ORF">U0R10_01885</name>
</gene>
<dbReference type="GO" id="GO:0016746">
    <property type="term" value="F:acyltransferase activity"/>
    <property type="evidence" value="ECO:0007669"/>
    <property type="project" value="UniProtKB-KW"/>
</dbReference>
<accession>A0ABW6DCC5</accession>
<dbReference type="InterPro" id="IPR016181">
    <property type="entry name" value="Acyl_CoA_acyltransferase"/>
</dbReference>
<feature type="domain" description="BioF2-like acetyltransferase" evidence="1">
    <location>
        <begin position="190"/>
        <end position="328"/>
    </location>
</feature>
<dbReference type="Pfam" id="PF13480">
    <property type="entry name" value="Acetyltransf_6"/>
    <property type="match status" value="1"/>
</dbReference>
<name>A0ABW6DCC5_9BACT</name>
<organism evidence="2 3">
    <name type="scientific">Aquirufa avitistagni</name>
    <dbReference type="NCBI Taxonomy" id="3104728"/>
    <lineage>
        <taxon>Bacteria</taxon>
        <taxon>Pseudomonadati</taxon>
        <taxon>Bacteroidota</taxon>
        <taxon>Cytophagia</taxon>
        <taxon>Cytophagales</taxon>
        <taxon>Flectobacillaceae</taxon>
        <taxon>Aquirufa</taxon>
    </lineage>
</organism>
<sequence>MTYQYRIFESTATLPTNWNDVAAQSLFLQTTYLRVLENSAPTNIHCQFIGVYQADALMATAMLQHLDLGKLAGFGNRDHGLLTIARNFLFKRYASKLAIIGNNMLTGQHAISFRLEANQAEVIAGLKDFVDALHPAPHLTILKDFEPIDATMFDQVAFQKSLKFSSQPNMFIELRSEWKNEADYLNALTKKYRDQYKRARKKASGIEKRQLSLAEIEQLENEIYILYRHVADHAPFNTFFLAKNHFYSLKKELGADFRFFAYFENGELIGFNTLIHHDEILETYFLGYDDKIQKEKMLYLNMLYDMIGCSIHNGFKRINFGRTAMEIKSSIGAKPEQLFGWMQHKNHWINKNLGFFFNLLEPEAQWTVRNPFKELD</sequence>
<dbReference type="RefSeq" id="WP_377981987.1">
    <property type="nucleotide sequence ID" value="NZ_JBBKXZ010000001.1"/>
</dbReference>
<dbReference type="EMBL" id="JBBKXZ010000001">
    <property type="protein sequence ID" value="MFD3393362.1"/>
    <property type="molecule type" value="Genomic_DNA"/>
</dbReference>
<dbReference type="SUPFAM" id="SSF55729">
    <property type="entry name" value="Acyl-CoA N-acyltransferases (Nat)"/>
    <property type="match status" value="1"/>
</dbReference>
<evidence type="ECO:0000313" key="3">
    <source>
        <dbReference type="Proteomes" id="UP001598138"/>
    </source>
</evidence>
<keyword evidence="3" id="KW-1185">Reference proteome</keyword>
<dbReference type="EC" id="2.3.1.-" evidence="2"/>
<keyword evidence="2" id="KW-0012">Acyltransferase</keyword>
<dbReference type="Proteomes" id="UP001598138">
    <property type="component" value="Unassembled WGS sequence"/>
</dbReference>
<comment type="caution">
    <text evidence="2">The sequence shown here is derived from an EMBL/GenBank/DDBJ whole genome shotgun (WGS) entry which is preliminary data.</text>
</comment>
<dbReference type="Gene3D" id="3.40.630.30">
    <property type="match status" value="1"/>
</dbReference>
<evidence type="ECO:0000313" key="2">
    <source>
        <dbReference type="EMBL" id="MFD3393362.1"/>
    </source>
</evidence>
<protein>
    <submittedName>
        <fullName evidence="2">GNAT family N-acetyltransferase</fullName>
        <ecNumber evidence="2">2.3.1.-</ecNumber>
    </submittedName>
</protein>
<keyword evidence="2" id="KW-0808">Transferase</keyword>
<dbReference type="InterPro" id="IPR038740">
    <property type="entry name" value="BioF2-like_GNAT_dom"/>
</dbReference>
<proteinExistence type="predicted"/>